<feature type="compositionally biased region" description="Basic and acidic residues" evidence="1">
    <location>
        <begin position="1"/>
        <end position="11"/>
    </location>
</feature>
<reference evidence="2" key="1">
    <citation type="submission" date="2019-10" db="EMBL/GenBank/DDBJ databases">
        <title>Conservation and host-specific expression of non-tandemly repeated heterogenous ribosome RNA gene in arbuscular mycorrhizal fungi.</title>
        <authorList>
            <person name="Maeda T."/>
            <person name="Kobayashi Y."/>
            <person name="Nakagawa T."/>
            <person name="Ezawa T."/>
            <person name="Yamaguchi K."/>
            <person name="Bino T."/>
            <person name="Nishimoto Y."/>
            <person name="Shigenobu S."/>
            <person name="Kawaguchi M."/>
        </authorList>
    </citation>
    <scope>NUCLEOTIDE SEQUENCE</scope>
    <source>
        <strain evidence="2">HR1</strain>
    </source>
</reference>
<evidence type="ECO:0000313" key="3">
    <source>
        <dbReference type="Proteomes" id="UP000615446"/>
    </source>
</evidence>
<sequence length="169" mass="18664">MEKGSQDKPTTDENTTSMSVDSENAIPVDEDANVTVMKELGLLSGEEQSSSKITGITKETFDWATSPIEVVSTTPGMWMTRFQRNSLAPDASSKKRTNEDTHANSFTPKKKAKKPVRRDNSPILKKLIKELSAPIPQQGYSGSSISLQTFPDIDIDSVNFRDLNNRITV</sequence>
<organism evidence="2 3">
    <name type="scientific">Rhizophagus clarus</name>
    <dbReference type="NCBI Taxonomy" id="94130"/>
    <lineage>
        <taxon>Eukaryota</taxon>
        <taxon>Fungi</taxon>
        <taxon>Fungi incertae sedis</taxon>
        <taxon>Mucoromycota</taxon>
        <taxon>Glomeromycotina</taxon>
        <taxon>Glomeromycetes</taxon>
        <taxon>Glomerales</taxon>
        <taxon>Glomeraceae</taxon>
        <taxon>Rhizophagus</taxon>
    </lineage>
</organism>
<accession>A0A8H3R7L3</accession>
<feature type="region of interest" description="Disordered" evidence="1">
    <location>
        <begin position="84"/>
        <end position="120"/>
    </location>
</feature>
<feature type="region of interest" description="Disordered" evidence="1">
    <location>
        <begin position="1"/>
        <end position="32"/>
    </location>
</feature>
<feature type="compositionally biased region" description="Basic and acidic residues" evidence="1">
    <location>
        <begin position="92"/>
        <end position="102"/>
    </location>
</feature>
<proteinExistence type="predicted"/>
<dbReference type="EMBL" id="BLAL01000315">
    <property type="protein sequence ID" value="GET02815.1"/>
    <property type="molecule type" value="Genomic_DNA"/>
</dbReference>
<name>A0A8H3R7L3_9GLOM</name>
<dbReference type="Proteomes" id="UP000615446">
    <property type="component" value="Unassembled WGS sequence"/>
</dbReference>
<evidence type="ECO:0000313" key="2">
    <source>
        <dbReference type="EMBL" id="GET02815.1"/>
    </source>
</evidence>
<protein>
    <submittedName>
        <fullName evidence="2">Uncharacterized protein</fullName>
    </submittedName>
</protein>
<evidence type="ECO:0000256" key="1">
    <source>
        <dbReference type="SAM" id="MobiDB-lite"/>
    </source>
</evidence>
<comment type="caution">
    <text evidence="2">The sequence shown here is derived from an EMBL/GenBank/DDBJ whole genome shotgun (WGS) entry which is preliminary data.</text>
</comment>
<gene>
    <name evidence="2" type="ORF">RCL2_002918400</name>
</gene>
<feature type="compositionally biased region" description="Polar residues" evidence="1">
    <location>
        <begin position="12"/>
        <end position="22"/>
    </location>
</feature>
<dbReference type="AlphaFoldDB" id="A0A8H3R7L3"/>